<evidence type="ECO:0000313" key="1">
    <source>
        <dbReference type="EMBL" id="KAI0045428.1"/>
    </source>
</evidence>
<reference evidence="1" key="2">
    <citation type="journal article" date="2022" name="New Phytol.">
        <title>Evolutionary transition to the ectomycorrhizal habit in the genomes of a hyperdiverse lineage of mushroom-forming fungi.</title>
        <authorList>
            <person name="Looney B."/>
            <person name="Miyauchi S."/>
            <person name="Morin E."/>
            <person name="Drula E."/>
            <person name="Courty P.E."/>
            <person name="Kohler A."/>
            <person name="Kuo A."/>
            <person name="LaButti K."/>
            <person name="Pangilinan J."/>
            <person name="Lipzen A."/>
            <person name="Riley R."/>
            <person name="Andreopoulos W."/>
            <person name="He G."/>
            <person name="Johnson J."/>
            <person name="Nolan M."/>
            <person name="Tritt A."/>
            <person name="Barry K.W."/>
            <person name="Grigoriev I.V."/>
            <person name="Nagy L.G."/>
            <person name="Hibbett D."/>
            <person name="Henrissat B."/>
            <person name="Matheny P.B."/>
            <person name="Labbe J."/>
            <person name="Martin F.M."/>
        </authorList>
    </citation>
    <scope>NUCLEOTIDE SEQUENCE</scope>
    <source>
        <strain evidence="1">FP105234-sp</strain>
    </source>
</reference>
<accession>A0ACB8RPJ5</accession>
<dbReference type="EMBL" id="MU275952">
    <property type="protein sequence ID" value="KAI0045428.1"/>
    <property type="molecule type" value="Genomic_DNA"/>
</dbReference>
<reference evidence="1" key="1">
    <citation type="submission" date="2021-02" db="EMBL/GenBank/DDBJ databases">
        <authorList>
            <consortium name="DOE Joint Genome Institute"/>
            <person name="Ahrendt S."/>
            <person name="Looney B.P."/>
            <person name="Miyauchi S."/>
            <person name="Morin E."/>
            <person name="Drula E."/>
            <person name="Courty P.E."/>
            <person name="Chicoki N."/>
            <person name="Fauchery L."/>
            <person name="Kohler A."/>
            <person name="Kuo A."/>
            <person name="Labutti K."/>
            <person name="Pangilinan J."/>
            <person name="Lipzen A."/>
            <person name="Riley R."/>
            <person name="Andreopoulos W."/>
            <person name="He G."/>
            <person name="Johnson J."/>
            <person name="Barry K.W."/>
            <person name="Grigoriev I.V."/>
            <person name="Nagy L."/>
            <person name="Hibbett D."/>
            <person name="Henrissat B."/>
            <person name="Matheny P.B."/>
            <person name="Labbe J."/>
            <person name="Martin F."/>
        </authorList>
    </citation>
    <scope>NUCLEOTIDE SEQUENCE</scope>
    <source>
        <strain evidence="1">FP105234-sp</strain>
    </source>
</reference>
<organism evidence="1 2">
    <name type="scientific">Auriscalpium vulgare</name>
    <dbReference type="NCBI Taxonomy" id="40419"/>
    <lineage>
        <taxon>Eukaryota</taxon>
        <taxon>Fungi</taxon>
        <taxon>Dikarya</taxon>
        <taxon>Basidiomycota</taxon>
        <taxon>Agaricomycotina</taxon>
        <taxon>Agaricomycetes</taxon>
        <taxon>Russulales</taxon>
        <taxon>Auriscalpiaceae</taxon>
        <taxon>Auriscalpium</taxon>
    </lineage>
</organism>
<sequence length="520" mass="57843">MDARIIAYPAPISRLPSELLLSIFSYFVGQDHYEPVQAVRHVPHSVSWVRFTHVCRRWRHVMLASPSLWRNIILPMPPKWADAMLARSKLLPVNIYCSVFGNGAARSEEWLLPFNTLEKVKILDLSRFKGSPADLAPLLSTPAPLLEIVEIEMLPQLSPAQLFADHAPRLRELTIRDAPTFLWTSSFVRNLVHLDVNDIKNSPPSLPDFVAGLQQLSQIETLVLKGCLHSFSVLPSSAAPQVVQLPSLLKLEISGEVSQCVGFLRHLKTLDVELGVTSITEGGISDFDEIYPFLVPKCGYKQQPYRFVGFRSMDSENLTLTAGHANSGRTNRTFAFEWKDPEDTVVDLMCTLCDEIGVRHLSSLSIELDEPLLKDATWLMPTEWLGTFGRATELESLVATGNVGTSLCLVLAASKADETWRRSGAAGGTIAWPRLRDVMLYDVYLPSSFKSGDEDAAITAGMRVGEVLLRELQRRHECGAALEKLHLVSCSATPSWLRNVKRVVSNVVAEYDDEGRIASE</sequence>
<evidence type="ECO:0000313" key="2">
    <source>
        <dbReference type="Proteomes" id="UP000814033"/>
    </source>
</evidence>
<comment type="caution">
    <text evidence="1">The sequence shown here is derived from an EMBL/GenBank/DDBJ whole genome shotgun (WGS) entry which is preliminary data.</text>
</comment>
<proteinExistence type="predicted"/>
<dbReference type="Proteomes" id="UP000814033">
    <property type="component" value="Unassembled WGS sequence"/>
</dbReference>
<protein>
    <submittedName>
        <fullName evidence="1">Uncharacterized protein</fullName>
    </submittedName>
</protein>
<gene>
    <name evidence="1" type="ORF">FA95DRAFT_1561146</name>
</gene>
<name>A0ACB8RPJ5_9AGAM</name>
<keyword evidence="2" id="KW-1185">Reference proteome</keyword>